<name>A0A157ZCS1_9BURK</name>
<dbReference type="STRING" id="1777137.AWB76_00446"/>
<evidence type="ECO:0000313" key="5">
    <source>
        <dbReference type="Proteomes" id="UP000054624"/>
    </source>
</evidence>
<dbReference type="InterPro" id="IPR010621">
    <property type="entry name" value="DUF1214"/>
</dbReference>
<organism evidence="4 5">
    <name type="scientific">Caballeronia temeraria</name>
    <dbReference type="NCBI Taxonomy" id="1777137"/>
    <lineage>
        <taxon>Bacteria</taxon>
        <taxon>Pseudomonadati</taxon>
        <taxon>Pseudomonadota</taxon>
        <taxon>Betaproteobacteria</taxon>
        <taxon>Burkholderiales</taxon>
        <taxon>Burkholderiaceae</taxon>
        <taxon>Caballeronia</taxon>
    </lineage>
</organism>
<evidence type="ECO:0000259" key="2">
    <source>
        <dbReference type="Pfam" id="PF06742"/>
    </source>
</evidence>
<feature type="compositionally biased region" description="Polar residues" evidence="1">
    <location>
        <begin position="43"/>
        <end position="56"/>
    </location>
</feature>
<accession>A0A157ZCS1</accession>
<dbReference type="SUPFAM" id="SSF160935">
    <property type="entry name" value="VPA0735-like"/>
    <property type="match status" value="1"/>
</dbReference>
<gene>
    <name evidence="4" type="ORF">AWB76_00446</name>
</gene>
<proteinExistence type="predicted"/>
<dbReference type="Pfam" id="PF06863">
    <property type="entry name" value="DUF1254"/>
    <property type="match status" value="1"/>
</dbReference>
<dbReference type="Gene3D" id="2.60.120.600">
    <property type="entry name" value="Domain of unknown function DUF1214, C-terminal domain"/>
    <property type="match status" value="1"/>
</dbReference>
<feature type="domain" description="DUF1254" evidence="3">
    <location>
        <begin position="116"/>
        <end position="245"/>
    </location>
</feature>
<evidence type="ECO:0000259" key="3">
    <source>
        <dbReference type="Pfam" id="PF06863"/>
    </source>
</evidence>
<dbReference type="PANTHER" id="PTHR36509:SF2">
    <property type="entry name" value="BLL3101 PROTEIN"/>
    <property type="match status" value="1"/>
</dbReference>
<feature type="domain" description="DUF1214" evidence="2">
    <location>
        <begin position="389"/>
        <end position="497"/>
    </location>
</feature>
<dbReference type="Pfam" id="PF06742">
    <property type="entry name" value="DUF1214"/>
    <property type="match status" value="1"/>
</dbReference>
<dbReference type="AlphaFoldDB" id="A0A157ZCS1"/>
<keyword evidence="4" id="KW-0449">Lipoprotein</keyword>
<dbReference type="Proteomes" id="UP000054624">
    <property type="component" value="Unassembled WGS sequence"/>
</dbReference>
<dbReference type="Gene3D" id="2.60.40.1610">
    <property type="entry name" value="Domain of unknown function DUF1254"/>
    <property type="match status" value="1"/>
</dbReference>
<keyword evidence="5" id="KW-1185">Reference proteome</keyword>
<dbReference type="InterPro" id="IPR006311">
    <property type="entry name" value="TAT_signal"/>
</dbReference>
<sequence length="514" mass="56995">MDDQNEVNSTRRLVTAMGAALPLAYASLAGMPRTAEAAAPKDNASTSPNPAAKTSVNETLPPAGILMHPEYAQVIARMAYVWAWPMVNMLNRNARITKAPHPGLLGGVLPAAPRGQIGMLHDYIDPAETFVTCPNQDVVYGLGFFSLDEEPVVAQVPDFGDRFWVYALYDARTNQFGHIGKPYRTQRGFYLLVGPNWKGRKPAGITEIVRCPTALANAIPRVFQNDTPEDKAAIQKVINQIVFYPLKQFDGRMKTIDWMNAPIIQPPAQAAGSDEGGGETKWVIPEQFFDQFPQVLDTVPALPGEEALYAQFRSLMEVASRDPDIKKLLVSTAIDTERQVIGPFFEWRRNGLPAGKNWNRSTNNAQTGFDYFDRTGTAKSNMFDNRPNETQYFYTDFDASGQALNGANTYEIVFAKGEEPPVNGFWSLTLYNDKHLFHANDLKRYSLGTKNSNLKRNADGSLTLYAGAKSPGAERESNWLPAPDGAFSLYIRAYWGKAPILDGSWTPPQIRTKT</sequence>
<dbReference type="InterPro" id="IPR010679">
    <property type="entry name" value="DUF1254"/>
</dbReference>
<feature type="region of interest" description="Disordered" evidence="1">
    <location>
        <begin position="36"/>
        <end position="56"/>
    </location>
</feature>
<dbReference type="InterPro" id="IPR037049">
    <property type="entry name" value="DUF1214_C_sf"/>
</dbReference>
<dbReference type="PANTHER" id="PTHR36509">
    <property type="entry name" value="BLL3101 PROTEIN"/>
    <property type="match status" value="1"/>
</dbReference>
<reference evidence="5" key="1">
    <citation type="submission" date="2016-01" db="EMBL/GenBank/DDBJ databases">
        <authorList>
            <person name="Peeters Charlotte."/>
        </authorList>
    </citation>
    <scope>NUCLEOTIDE SEQUENCE [LARGE SCALE GENOMIC DNA]</scope>
</reference>
<dbReference type="PROSITE" id="PS51318">
    <property type="entry name" value="TAT"/>
    <property type="match status" value="1"/>
</dbReference>
<dbReference type="InterPro" id="IPR037050">
    <property type="entry name" value="DUF1254_sf"/>
</dbReference>
<dbReference type="EMBL" id="FCOI02000001">
    <property type="protein sequence ID" value="SAK42687.1"/>
    <property type="molecule type" value="Genomic_DNA"/>
</dbReference>
<evidence type="ECO:0000256" key="1">
    <source>
        <dbReference type="SAM" id="MobiDB-lite"/>
    </source>
</evidence>
<evidence type="ECO:0000313" key="4">
    <source>
        <dbReference type="EMBL" id="SAK42687.1"/>
    </source>
</evidence>
<protein>
    <submittedName>
        <fullName evidence="4">Lipoprotein</fullName>
    </submittedName>
</protein>
<dbReference type="RefSeq" id="WP_208606525.1">
    <property type="nucleotide sequence ID" value="NZ_FCOI02000001.1"/>
</dbReference>